<feature type="short sequence motif" description="HXTX 1" evidence="2">
    <location>
        <begin position="37"/>
        <end position="40"/>
    </location>
</feature>
<name>A0A7C5QNG8_9PROT</name>
<dbReference type="InterPro" id="IPR004175">
    <property type="entry name" value="RNA_CPDase"/>
</dbReference>
<keyword evidence="1 2" id="KW-0378">Hydrolase</keyword>
<dbReference type="HAMAP" id="MF_01940">
    <property type="entry name" value="RNA_CPDase"/>
    <property type="match status" value="1"/>
</dbReference>
<gene>
    <name evidence="3" type="primary">thpR</name>
    <name evidence="3" type="ORF">ENJ42_01365</name>
</gene>
<feature type="active site" description="Proton donor" evidence="2">
    <location>
        <position position="37"/>
    </location>
</feature>
<dbReference type="EC" id="3.1.4.58" evidence="2"/>
<evidence type="ECO:0000256" key="1">
    <source>
        <dbReference type="ARBA" id="ARBA00022801"/>
    </source>
</evidence>
<sequence>MLTLFAAIKPPEYILNLIAPFQRGIEGVRWCPRENLHITVGYFGALDYEQAEILDHELATSPGAGFDLRLGPADVFGKDKPHTLWLAVEPSRSLNALHQHVRKSARRANIEMETRKFTPHLSLAYLRGDIDRADLSRFIRRHQNFRSRPFLVDQFSLWSSQPQKTGPNIYEKEANYPLMG</sequence>
<dbReference type="Gene3D" id="3.90.1140.10">
    <property type="entry name" value="Cyclic phosphodiesterase"/>
    <property type="match status" value="1"/>
</dbReference>
<reference evidence="3" key="1">
    <citation type="journal article" date="2020" name="mSystems">
        <title>Genome- and Community-Level Interaction Insights into Carbon Utilization and Element Cycling Functions of Hydrothermarchaeota in Hydrothermal Sediment.</title>
        <authorList>
            <person name="Zhou Z."/>
            <person name="Liu Y."/>
            <person name="Xu W."/>
            <person name="Pan J."/>
            <person name="Luo Z.H."/>
            <person name="Li M."/>
        </authorList>
    </citation>
    <scope>NUCLEOTIDE SEQUENCE [LARGE SCALE GENOMIC DNA]</scope>
    <source>
        <strain evidence="3">HyVt-485</strain>
    </source>
</reference>
<comment type="caution">
    <text evidence="3">The sequence shown here is derived from an EMBL/GenBank/DDBJ whole genome shotgun (WGS) entry which is preliminary data.</text>
</comment>
<dbReference type="EMBL" id="DRMJ01000062">
    <property type="protein sequence ID" value="HHL42241.1"/>
    <property type="molecule type" value="Genomic_DNA"/>
</dbReference>
<dbReference type="Proteomes" id="UP000885830">
    <property type="component" value="Unassembled WGS sequence"/>
</dbReference>
<comment type="caution">
    <text evidence="2">Lacks conserved residue(s) required for the propagation of feature annotation.</text>
</comment>
<evidence type="ECO:0000313" key="3">
    <source>
        <dbReference type="EMBL" id="HHL42241.1"/>
    </source>
</evidence>
<protein>
    <recommendedName>
        <fullName evidence="2">RNA 2',3'-cyclic phosphodiesterase</fullName>
        <shortName evidence="2">RNA 2',3'-CPDase</shortName>
        <ecNumber evidence="2">3.1.4.58</ecNumber>
    </recommendedName>
</protein>
<accession>A0A7C5QNG8</accession>
<dbReference type="GO" id="GO:0008664">
    <property type="term" value="F:RNA 2',3'-cyclic 3'-phosphodiesterase activity"/>
    <property type="evidence" value="ECO:0007669"/>
    <property type="project" value="UniProtKB-EC"/>
</dbReference>
<dbReference type="Pfam" id="PF13563">
    <property type="entry name" value="2_5_RNA_ligase2"/>
    <property type="match status" value="1"/>
</dbReference>
<feature type="active site" description="Proton acceptor" evidence="2">
    <location>
        <position position="120"/>
    </location>
</feature>
<organism evidence="3">
    <name type="scientific">Hellea balneolensis</name>
    <dbReference type="NCBI Taxonomy" id="287478"/>
    <lineage>
        <taxon>Bacteria</taxon>
        <taxon>Pseudomonadati</taxon>
        <taxon>Pseudomonadota</taxon>
        <taxon>Alphaproteobacteria</taxon>
        <taxon>Maricaulales</taxon>
        <taxon>Robiginitomaculaceae</taxon>
        <taxon>Hellea</taxon>
    </lineage>
</organism>
<evidence type="ECO:0000256" key="2">
    <source>
        <dbReference type="HAMAP-Rule" id="MF_01940"/>
    </source>
</evidence>
<dbReference type="AlphaFoldDB" id="A0A7C5QNG8"/>
<comment type="similarity">
    <text evidence="2">Belongs to the 2H phosphoesterase superfamily. ThpR family.</text>
</comment>
<proteinExistence type="inferred from homology"/>
<comment type="catalytic activity">
    <reaction evidence="2">
        <text>a 3'-end 2',3'-cyclophospho-ribonucleotide-RNA + H2O = a 3'-end 2'-phospho-ribonucleotide-RNA + H(+)</text>
        <dbReference type="Rhea" id="RHEA:11828"/>
        <dbReference type="Rhea" id="RHEA-COMP:10464"/>
        <dbReference type="Rhea" id="RHEA-COMP:17353"/>
        <dbReference type="ChEBI" id="CHEBI:15377"/>
        <dbReference type="ChEBI" id="CHEBI:15378"/>
        <dbReference type="ChEBI" id="CHEBI:83064"/>
        <dbReference type="ChEBI" id="CHEBI:173113"/>
        <dbReference type="EC" id="3.1.4.58"/>
    </reaction>
</comment>
<dbReference type="PANTHER" id="PTHR35561:SF1">
    <property type="entry name" value="RNA 2',3'-CYCLIC PHOSPHODIESTERASE"/>
    <property type="match status" value="1"/>
</dbReference>
<dbReference type="NCBIfam" id="TIGR02258">
    <property type="entry name" value="2_5_ligase"/>
    <property type="match status" value="1"/>
</dbReference>
<dbReference type="GO" id="GO:0004113">
    <property type="term" value="F:2',3'-cyclic-nucleotide 3'-phosphodiesterase activity"/>
    <property type="evidence" value="ECO:0007669"/>
    <property type="project" value="InterPro"/>
</dbReference>
<comment type="function">
    <text evidence="2">Hydrolyzes RNA 2',3'-cyclic phosphodiester to an RNA 2'-phosphomonoester.</text>
</comment>
<dbReference type="PANTHER" id="PTHR35561">
    <property type="entry name" value="RNA 2',3'-CYCLIC PHOSPHODIESTERASE"/>
    <property type="match status" value="1"/>
</dbReference>
<dbReference type="InterPro" id="IPR009097">
    <property type="entry name" value="Cyclic_Pdiesterase"/>
</dbReference>
<dbReference type="SUPFAM" id="SSF55144">
    <property type="entry name" value="LigT-like"/>
    <property type="match status" value="1"/>
</dbReference>